<evidence type="ECO:0000256" key="2">
    <source>
        <dbReference type="SAM" id="Phobius"/>
    </source>
</evidence>
<dbReference type="RefSeq" id="WP_340696306.1">
    <property type="nucleotide sequence ID" value="NZ_JBHTAT010000004.1"/>
</dbReference>
<gene>
    <name evidence="3" type="ORF">ACFQKE_17495</name>
</gene>
<accession>A0ABD6A2Y3</accession>
<reference evidence="3 4" key="1">
    <citation type="journal article" date="2019" name="Int. J. Syst. Evol. Microbiol.">
        <title>The Global Catalogue of Microorganisms (GCM) 10K type strain sequencing project: providing services to taxonomists for standard genome sequencing and annotation.</title>
        <authorList>
            <consortium name="The Broad Institute Genomics Platform"/>
            <consortium name="The Broad Institute Genome Sequencing Center for Infectious Disease"/>
            <person name="Wu L."/>
            <person name="Ma J."/>
        </authorList>
    </citation>
    <scope>NUCLEOTIDE SEQUENCE [LARGE SCALE GENOMIC DNA]</scope>
    <source>
        <strain evidence="3 4">GX21</strain>
    </source>
</reference>
<protein>
    <recommendedName>
        <fullName evidence="5">Cbb3-type cytochrome c oxidase subunit 3</fullName>
    </recommendedName>
</protein>
<keyword evidence="2" id="KW-0812">Transmembrane</keyword>
<evidence type="ECO:0000313" key="3">
    <source>
        <dbReference type="EMBL" id="MFC7257055.1"/>
    </source>
</evidence>
<sequence length="68" mass="7929">MVDFPGIETSFWWIEPVIIFVLWAVGLGYVFQHLRDKLDKEPGNLPEEPEIEFTELDEPDELPDQAKV</sequence>
<keyword evidence="2" id="KW-0472">Membrane</keyword>
<keyword evidence="4" id="KW-1185">Reference proteome</keyword>
<feature type="transmembrane region" description="Helical" evidence="2">
    <location>
        <begin position="12"/>
        <end position="31"/>
    </location>
</feature>
<dbReference type="AlphaFoldDB" id="A0ABD6A2Y3"/>
<dbReference type="Proteomes" id="UP001596434">
    <property type="component" value="Unassembled WGS sequence"/>
</dbReference>
<dbReference type="EMBL" id="JBHTAT010000004">
    <property type="protein sequence ID" value="MFC7257055.1"/>
    <property type="molecule type" value="Genomic_DNA"/>
</dbReference>
<proteinExistence type="predicted"/>
<dbReference type="GeneID" id="96955344"/>
<organism evidence="3 4">
    <name type="scientific">Haloplanus litoreus</name>
    <dbReference type="NCBI Taxonomy" id="767515"/>
    <lineage>
        <taxon>Archaea</taxon>
        <taxon>Methanobacteriati</taxon>
        <taxon>Methanobacteriota</taxon>
        <taxon>Stenosarchaea group</taxon>
        <taxon>Halobacteria</taxon>
        <taxon>Halobacteriales</taxon>
        <taxon>Haloferacaceae</taxon>
        <taxon>Haloplanus</taxon>
    </lineage>
</organism>
<keyword evidence="2" id="KW-1133">Transmembrane helix</keyword>
<comment type="caution">
    <text evidence="3">The sequence shown here is derived from an EMBL/GenBank/DDBJ whole genome shotgun (WGS) entry which is preliminary data.</text>
</comment>
<evidence type="ECO:0000256" key="1">
    <source>
        <dbReference type="SAM" id="MobiDB-lite"/>
    </source>
</evidence>
<feature type="region of interest" description="Disordered" evidence="1">
    <location>
        <begin position="39"/>
        <end position="68"/>
    </location>
</feature>
<name>A0ABD6A2Y3_9EURY</name>
<feature type="compositionally biased region" description="Acidic residues" evidence="1">
    <location>
        <begin position="47"/>
        <end position="68"/>
    </location>
</feature>
<evidence type="ECO:0008006" key="5">
    <source>
        <dbReference type="Google" id="ProtNLM"/>
    </source>
</evidence>
<evidence type="ECO:0000313" key="4">
    <source>
        <dbReference type="Proteomes" id="UP001596434"/>
    </source>
</evidence>